<feature type="domain" description="LptD C-terminal" evidence="6">
    <location>
        <begin position="318"/>
        <end position="687"/>
    </location>
</feature>
<comment type="similarity">
    <text evidence="4">Belongs to the LptD family.</text>
</comment>
<dbReference type="InterPro" id="IPR007543">
    <property type="entry name" value="LptD_C"/>
</dbReference>
<keyword evidence="3 4" id="KW-0998">Cell outer membrane</keyword>
<dbReference type="PANTHER" id="PTHR30189">
    <property type="entry name" value="LPS-ASSEMBLY PROTEIN"/>
    <property type="match status" value="1"/>
</dbReference>
<dbReference type="AlphaFoldDB" id="A0A418W1A4"/>
<dbReference type="Pfam" id="PF03968">
    <property type="entry name" value="LptD_N"/>
    <property type="match status" value="1"/>
</dbReference>
<comment type="caution">
    <text evidence="7">The sequence shown here is derived from an EMBL/GenBank/DDBJ whole genome shotgun (WGS) entry which is preliminary data.</text>
</comment>
<comment type="function">
    <text evidence="4">Involved in the assembly of lipopolysaccharide (LPS) at the surface of the outer membrane.</text>
</comment>
<dbReference type="InterPro" id="IPR050218">
    <property type="entry name" value="LptD"/>
</dbReference>
<gene>
    <name evidence="4" type="primary">lptD</name>
    <name evidence="7" type="ORF">D3877_03910</name>
</gene>
<dbReference type="GO" id="GO:0015920">
    <property type="term" value="P:lipopolysaccharide transport"/>
    <property type="evidence" value="ECO:0007669"/>
    <property type="project" value="InterPro"/>
</dbReference>
<evidence type="ECO:0000256" key="1">
    <source>
        <dbReference type="ARBA" id="ARBA00022729"/>
    </source>
</evidence>
<dbReference type="Proteomes" id="UP000283458">
    <property type="component" value="Unassembled WGS sequence"/>
</dbReference>
<evidence type="ECO:0000259" key="5">
    <source>
        <dbReference type="Pfam" id="PF03968"/>
    </source>
</evidence>
<comment type="subunit">
    <text evidence="4">Component of the lipopolysaccharide transport and assembly complex.</text>
</comment>
<dbReference type="Pfam" id="PF04453">
    <property type="entry name" value="LptD"/>
    <property type="match status" value="1"/>
</dbReference>
<dbReference type="HAMAP" id="MF_01411">
    <property type="entry name" value="LPS_assembly_LptD"/>
    <property type="match status" value="1"/>
</dbReference>
<proteinExistence type="inferred from homology"/>
<dbReference type="Gene3D" id="2.60.450.10">
    <property type="entry name" value="Lipopolysaccharide (LPS) transport protein A like domain"/>
    <property type="match status" value="1"/>
</dbReference>
<comment type="subcellular location">
    <subcellularLocation>
        <location evidence="4">Cell outer membrane</location>
    </subcellularLocation>
</comment>
<evidence type="ECO:0000259" key="6">
    <source>
        <dbReference type="Pfam" id="PF04453"/>
    </source>
</evidence>
<name>A0A418W1A4_9PROT</name>
<dbReference type="GO" id="GO:1990351">
    <property type="term" value="C:transporter complex"/>
    <property type="evidence" value="ECO:0007669"/>
    <property type="project" value="TreeGrafter"/>
</dbReference>
<keyword evidence="1 4" id="KW-0732">Signal</keyword>
<protein>
    <recommendedName>
        <fullName evidence="4">LPS-assembly protein LptD</fullName>
    </recommendedName>
</protein>
<organism evidence="7 8">
    <name type="scientific">Azospirillum cavernae</name>
    <dbReference type="NCBI Taxonomy" id="2320860"/>
    <lineage>
        <taxon>Bacteria</taxon>
        <taxon>Pseudomonadati</taxon>
        <taxon>Pseudomonadota</taxon>
        <taxon>Alphaproteobacteria</taxon>
        <taxon>Rhodospirillales</taxon>
        <taxon>Azospirillaceae</taxon>
        <taxon>Azospirillum</taxon>
    </lineage>
</organism>
<evidence type="ECO:0000256" key="4">
    <source>
        <dbReference type="HAMAP-Rule" id="MF_01411"/>
    </source>
</evidence>
<dbReference type="GO" id="GO:0009279">
    <property type="term" value="C:cell outer membrane"/>
    <property type="evidence" value="ECO:0007669"/>
    <property type="project" value="UniProtKB-SubCell"/>
</dbReference>
<dbReference type="EMBL" id="QYUL01000001">
    <property type="protein sequence ID" value="RJF83786.1"/>
    <property type="molecule type" value="Genomic_DNA"/>
</dbReference>
<keyword evidence="8" id="KW-1185">Reference proteome</keyword>
<evidence type="ECO:0000313" key="7">
    <source>
        <dbReference type="EMBL" id="RJF83786.1"/>
    </source>
</evidence>
<comment type="caution">
    <text evidence="4">Lacks conserved residue(s) required for the propagation of feature annotation.</text>
</comment>
<dbReference type="OrthoDB" id="9760225at2"/>
<dbReference type="RefSeq" id="WP_119829427.1">
    <property type="nucleotide sequence ID" value="NZ_QYUL01000001.1"/>
</dbReference>
<dbReference type="InterPro" id="IPR005653">
    <property type="entry name" value="OstA-like_N"/>
</dbReference>
<dbReference type="GO" id="GO:0043165">
    <property type="term" value="P:Gram-negative-bacterium-type cell outer membrane assembly"/>
    <property type="evidence" value="ECO:0007669"/>
    <property type="project" value="UniProtKB-UniRule"/>
</dbReference>
<sequence>MPKHVLRRHRATAPRRASVTGKTALSPILRSGIVGLMIACGVVTADLADAQSPARAPQPPTLLTADQVMFDETNNLVTATGNVELAQGKRTVRADKITYNQKTKIVTATGAIRLVEPSGEITFADYAELTDDLKDVFIENVRVLMIDNSRMVGNEGQRRDGKITKVSRGVYSPCELCKSDPNKAPLWQIRAVRVVHDNEEHEVRYQDATMEFFGIPFFYTPYLSHADPSVDRKSGFLTPSFGNSSDLGAILKTRYYWDIGGNQDATFEVSGFSKQGLLLGGNYRKRFENGRLELDGAITQGELPNGPATGAPKDKRLRGYAAARGLFDINDTWRAGFDVKKASDETFLRRYYDVRDDYLTSKVFVEGFRGRNYAALAAFGFQDLRYGNTTPEPIALPTARYNALGEPGSLFGGRWSLDSSLLAITRPNDAGPNSRRVMVQPGWQRDIVSNVGFITTLSANVLAAGYSADHFNTTDPTTRGSSDVSRFRFFPQGQVMVRYPFVRYGQSSQQLIEPIVQATVAPKLPNGKIFPNEDSVDVEFDEVNLLTPNRYTGIDRLDDGMRVTYGLRTAYYGYKQGSASLFLGQSHRLTDSSGFKVGSGLEDHVSDYVGRLDLQPAEWLDVNYGFRIDHDTLKPRRHSLNASAGVPLLRLGTSYTFVDQTTSRTATTLDRVEQATFSLNSNFVQNWGLGISHVQAMEPQPGPRSTLATLTYGDECLIFQTILRRDFTTSSNGVKDGNTLFFRFVFKNVGEFKTPSISMNFLGNSATTGQ</sequence>
<evidence type="ECO:0000256" key="3">
    <source>
        <dbReference type="ARBA" id="ARBA00023237"/>
    </source>
</evidence>
<dbReference type="PANTHER" id="PTHR30189:SF1">
    <property type="entry name" value="LPS-ASSEMBLY PROTEIN LPTD"/>
    <property type="match status" value="1"/>
</dbReference>
<dbReference type="InterPro" id="IPR020889">
    <property type="entry name" value="LipoPS_assembly_LptD"/>
</dbReference>
<evidence type="ECO:0000313" key="8">
    <source>
        <dbReference type="Proteomes" id="UP000283458"/>
    </source>
</evidence>
<evidence type="ECO:0000256" key="2">
    <source>
        <dbReference type="ARBA" id="ARBA00023136"/>
    </source>
</evidence>
<keyword evidence="2 4" id="KW-0472">Membrane</keyword>
<accession>A0A418W1A4</accession>
<reference evidence="7 8" key="1">
    <citation type="submission" date="2018-09" db="EMBL/GenBank/DDBJ databases">
        <authorList>
            <person name="Zhu H."/>
        </authorList>
    </citation>
    <scope>NUCLEOTIDE SEQUENCE [LARGE SCALE GENOMIC DNA]</scope>
    <source>
        <strain evidence="7 8">K2W22B-5</strain>
    </source>
</reference>
<feature type="domain" description="Organic solvent tolerance-like N-terminal" evidence="5">
    <location>
        <begin position="64"/>
        <end position="109"/>
    </location>
</feature>